<evidence type="ECO:0000313" key="1">
    <source>
        <dbReference type="EMBL" id="GAA2510297.1"/>
    </source>
</evidence>
<evidence type="ECO:0000313" key="2">
    <source>
        <dbReference type="Proteomes" id="UP001499978"/>
    </source>
</evidence>
<gene>
    <name evidence="1" type="ORF">GCM10010201_01180</name>
</gene>
<dbReference type="Proteomes" id="UP001499978">
    <property type="component" value="Unassembled WGS sequence"/>
</dbReference>
<reference evidence="1 2" key="1">
    <citation type="journal article" date="2019" name="Int. J. Syst. Evol. Microbiol.">
        <title>The Global Catalogue of Microorganisms (GCM) 10K type strain sequencing project: providing services to taxonomists for standard genome sequencing and annotation.</title>
        <authorList>
            <consortium name="The Broad Institute Genomics Platform"/>
            <consortium name="The Broad Institute Genome Sequencing Center for Infectious Disease"/>
            <person name="Wu L."/>
            <person name="Ma J."/>
        </authorList>
    </citation>
    <scope>NUCLEOTIDE SEQUENCE [LARGE SCALE GENOMIC DNA]</scope>
    <source>
        <strain evidence="1 2">JCM 3367</strain>
    </source>
</reference>
<sequence length="79" mass="8248">MSFLARAALAGVDVVSYTDASAEALMNVRPVRTTRIVLRPPIVLAPGRDAAAVPAHRRLGLDDGLGARLGARPLFPAMG</sequence>
<keyword evidence="2" id="KW-1185">Reference proteome</keyword>
<organism evidence="1 2">
    <name type="scientific">Pilimelia columellifera subsp. columellifera</name>
    <dbReference type="NCBI Taxonomy" id="706583"/>
    <lineage>
        <taxon>Bacteria</taxon>
        <taxon>Bacillati</taxon>
        <taxon>Actinomycetota</taxon>
        <taxon>Actinomycetes</taxon>
        <taxon>Micromonosporales</taxon>
        <taxon>Micromonosporaceae</taxon>
        <taxon>Pilimelia</taxon>
    </lineage>
</organism>
<protein>
    <submittedName>
        <fullName evidence="1">Uncharacterized protein</fullName>
    </submittedName>
</protein>
<comment type="caution">
    <text evidence="1">The sequence shown here is derived from an EMBL/GenBank/DDBJ whole genome shotgun (WGS) entry which is preliminary data.</text>
</comment>
<name>A0ABN3MWR0_9ACTN</name>
<dbReference type="RefSeq" id="WP_344166676.1">
    <property type="nucleotide sequence ID" value="NZ_BAAARY010000001.1"/>
</dbReference>
<accession>A0ABN3MWR0</accession>
<dbReference type="EMBL" id="BAAARY010000001">
    <property type="protein sequence ID" value="GAA2510297.1"/>
    <property type="molecule type" value="Genomic_DNA"/>
</dbReference>
<proteinExistence type="predicted"/>